<comment type="caution">
    <text evidence="3">The sequence shown here is derived from an EMBL/GenBank/DDBJ whole genome shotgun (WGS) entry which is preliminary data.</text>
</comment>
<keyword evidence="4" id="KW-1185">Reference proteome</keyword>
<reference evidence="3" key="1">
    <citation type="submission" date="2020-06" db="EMBL/GenBank/DDBJ databases">
        <title>Draft genome of Bugula neritina, a colonial animal packing powerful symbionts and potential medicines.</title>
        <authorList>
            <person name="Rayko M."/>
        </authorList>
    </citation>
    <scope>NUCLEOTIDE SEQUENCE [LARGE SCALE GENOMIC DNA]</scope>
    <source>
        <strain evidence="3">Kwan_BN1</strain>
    </source>
</reference>
<feature type="compositionally biased region" description="Low complexity" evidence="1">
    <location>
        <begin position="134"/>
        <end position="146"/>
    </location>
</feature>
<gene>
    <name evidence="3" type="ORF">EB796_020005</name>
</gene>
<protein>
    <submittedName>
        <fullName evidence="3">Uncharacterized protein</fullName>
    </submittedName>
</protein>
<name>A0A7J7J7P6_BUGNE</name>
<sequence length="221" mass="24060">MGVSPVPPGHLAATSAENATSCNLIGYFLNNVGTFNSTRQLNKFCLADSRVQQEKLTTESDFAQTNESQPINDSLFTIEETTPTQNMSSTSDSVNLSTYSLVLHSSTLYPSRYFETEKTTSEILALRSDPSVTSADGSSQGYSSSSHTKGGDTPSFTLSSLVSTEGSDVIEANISCDSLVLYLLLAMLAVLILLIVFITMVTWMCCIKQRRVDRRDRHSSP</sequence>
<evidence type="ECO:0000256" key="1">
    <source>
        <dbReference type="SAM" id="MobiDB-lite"/>
    </source>
</evidence>
<organism evidence="3 4">
    <name type="scientific">Bugula neritina</name>
    <name type="common">Brown bryozoan</name>
    <name type="synonym">Sertularia neritina</name>
    <dbReference type="NCBI Taxonomy" id="10212"/>
    <lineage>
        <taxon>Eukaryota</taxon>
        <taxon>Metazoa</taxon>
        <taxon>Spiralia</taxon>
        <taxon>Lophotrochozoa</taxon>
        <taxon>Bryozoa</taxon>
        <taxon>Gymnolaemata</taxon>
        <taxon>Cheilostomatida</taxon>
        <taxon>Flustrina</taxon>
        <taxon>Buguloidea</taxon>
        <taxon>Bugulidae</taxon>
        <taxon>Bugula</taxon>
    </lineage>
</organism>
<accession>A0A7J7J7P6</accession>
<dbReference type="Proteomes" id="UP000593567">
    <property type="component" value="Unassembled WGS sequence"/>
</dbReference>
<keyword evidence="2" id="KW-1133">Transmembrane helix</keyword>
<feature type="transmembrane region" description="Helical" evidence="2">
    <location>
        <begin position="179"/>
        <end position="207"/>
    </location>
</feature>
<evidence type="ECO:0000256" key="2">
    <source>
        <dbReference type="SAM" id="Phobius"/>
    </source>
</evidence>
<evidence type="ECO:0000313" key="3">
    <source>
        <dbReference type="EMBL" id="KAF6021686.1"/>
    </source>
</evidence>
<evidence type="ECO:0000313" key="4">
    <source>
        <dbReference type="Proteomes" id="UP000593567"/>
    </source>
</evidence>
<keyword evidence="2" id="KW-0472">Membrane</keyword>
<proteinExistence type="predicted"/>
<feature type="region of interest" description="Disordered" evidence="1">
    <location>
        <begin position="130"/>
        <end position="152"/>
    </location>
</feature>
<dbReference type="EMBL" id="VXIV02002980">
    <property type="protein sequence ID" value="KAF6021686.1"/>
    <property type="molecule type" value="Genomic_DNA"/>
</dbReference>
<dbReference type="AlphaFoldDB" id="A0A7J7J7P6"/>
<keyword evidence="2" id="KW-0812">Transmembrane</keyword>